<protein>
    <submittedName>
        <fullName evidence="1">Uncharacterized protein</fullName>
    </submittedName>
</protein>
<accession>A0A0Q5WIB9</accession>
<keyword evidence="2" id="KW-1185">Reference proteome</keyword>
<reference evidence="1 2" key="2">
    <citation type="journal article" date="2008" name="Bioinformatics">
        <title>Assembly reconciliation.</title>
        <authorList>
            <person name="Zimin A.V."/>
            <person name="Smith D.R."/>
            <person name="Sutton G."/>
            <person name="Yorke J.A."/>
        </authorList>
    </citation>
    <scope>NUCLEOTIDE SEQUENCE [LARGE SCALE GENOMIC DNA]</scope>
    <source>
        <strain evidence="1 2">TSC#14021-0224.01</strain>
    </source>
</reference>
<evidence type="ECO:0000313" key="2">
    <source>
        <dbReference type="Proteomes" id="UP000008711"/>
    </source>
</evidence>
<dbReference type="AlphaFoldDB" id="A0A0Q5WIB9"/>
<sequence length="67" mass="7488">MEMPSVLVRPQTAGFLCFSDFSCDQTAQNSQHRNYVYGQSATRPQDERIAACCPTQPQHMVVRGPEA</sequence>
<proteinExistence type="predicted"/>
<dbReference type="EMBL" id="CH954177">
    <property type="protein sequence ID" value="KQS70062.1"/>
    <property type="molecule type" value="Genomic_DNA"/>
</dbReference>
<gene>
    <name evidence="1" type="primary">Dere\GG27031</name>
    <name evidence="1" type="synonym">GG27031</name>
    <name evidence="1" type="ORF">Dere_GG27031</name>
</gene>
<organism evidence="1 2">
    <name type="scientific">Drosophila erecta</name>
    <name type="common">Fruit fly</name>
    <dbReference type="NCBI Taxonomy" id="7220"/>
    <lineage>
        <taxon>Eukaryota</taxon>
        <taxon>Metazoa</taxon>
        <taxon>Ecdysozoa</taxon>
        <taxon>Arthropoda</taxon>
        <taxon>Hexapoda</taxon>
        <taxon>Insecta</taxon>
        <taxon>Pterygota</taxon>
        <taxon>Neoptera</taxon>
        <taxon>Endopterygota</taxon>
        <taxon>Diptera</taxon>
        <taxon>Brachycera</taxon>
        <taxon>Muscomorpha</taxon>
        <taxon>Ephydroidea</taxon>
        <taxon>Drosophilidae</taxon>
        <taxon>Drosophila</taxon>
        <taxon>Sophophora</taxon>
    </lineage>
</organism>
<name>A0A0Q5WIB9_DROER</name>
<dbReference type="Proteomes" id="UP000008711">
    <property type="component" value="Unassembled WGS sequence"/>
</dbReference>
<reference evidence="1 2" key="1">
    <citation type="journal article" date="2007" name="Nature">
        <title>Evolution of genes and genomes on the Drosophila phylogeny.</title>
        <authorList>
            <consortium name="Drosophila 12 Genomes Consortium"/>
            <person name="Clark A.G."/>
            <person name="Eisen M.B."/>
            <person name="Smith D.R."/>
            <person name="Bergman C.M."/>
            <person name="Oliver B."/>
            <person name="Markow T.A."/>
            <person name="Kaufman T.C."/>
            <person name="Kellis M."/>
            <person name="Gelbart W."/>
            <person name="Iyer V.N."/>
            <person name="Pollard D.A."/>
            <person name="Sackton T.B."/>
            <person name="Larracuente A.M."/>
            <person name="Singh N.D."/>
            <person name="Abad J.P."/>
            <person name="Abt D.N."/>
            <person name="Adryan B."/>
            <person name="Aguade M."/>
            <person name="Akashi H."/>
            <person name="Anderson W.W."/>
            <person name="Aquadro C.F."/>
            <person name="Ardell D.H."/>
            <person name="Arguello R."/>
            <person name="Artieri C.G."/>
            <person name="Barbash D.A."/>
            <person name="Barker D."/>
            <person name="Barsanti P."/>
            <person name="Batterham P."/>
            <person name="Batzoglou S."/>
            <person name="Begun D."/>
            <person name="Bhutkar A."/>
            <person name="Blanco E."/>
            <person name="Bosak S.A."/>
            <person name="Bradley R.K."/>
            <person name="Brand A.D."/>
            <person name="Brent M.R."/>
            <person name="Brooks A.N."/>
            <person name="Brown R.H."/>
            <person name="Butlin R.K."/>
            <person name="Caggese C."/>
            <person name="Calvi B.R."/>
            <person name="Bernardo de Carvalho A."/>
            <person name="Caspi A."/>
            <person name="Castrezana S."/>
            <person name="Celniker S.E."/>
            <person name="Chang J.L."/>
            <person name="Chapple C."/>
            <person name="Chatterji S."/>
            <person name="Chinwalla A."/>
            <person name="Civetta A."/>
            <person name="Clifton S.W."/>
            <person name="Comeron J.M."/>
            <person name="Costello J.C."/>
            <person name="Coyne J.A."/>
            <person name="Daub J."/>
            <person name="David R.G."/>
            <person name="Delcher A.L."/>
            <person name="Delehaunty K."/>
            <person name="Do C.B."/>
            <person name="Ebling H."/>
            <person name="Edwards K."/>
            <person name="Eickbush T."/>
            <person name="Evans J.D."/>
            <person name="Filipski A."/>
            <person name="Findeiss S."/>
            <person name="Freyhult E."/>
            <person name="Fulton L."/>
            <person name="Fulton R."/>
            <person name="Garcia A.C."/>
            <person name="Gardiner A."/>
            <person name="Garfield D.A."/>
            <person name="Garvin B.E."/>
            <person name="Gibson G."/>
            <person name="Gilbert D."/>
            <person name="Gnerre S."/>
            <person name="Godfrey J."/>
            <person name="Good R."/>
            <person name="Gotea V."/>
            <person name="Gravely B."/>
            <person name="Greenberg A.J."/>
            <person name="Griffiths-Jones S."/>
            <person name="Gross S."/>
            <person name="Guigo R."/>
            <person name="Gustafson E.A."/>
            <person name="Haerty W."/>
            <person name="Hahn M.W."/>
            <person name="Halligan D.L."/>
            <person name="Halpern A.L."/>
            <person name="Halter G.M."/>
            <person name="Han M.V."/>
            <person name="Heger A."/>
            <person name="Hillier L."/>
            <person name="Hinrichs A.S."/>
            <person name="Holmes I."/>
            <person name="Hoskins R.A."/>
            <person name="Hubisz M.J."/>
            <person name="Hultmark D."/>
            <person name="Huntley M.A."/>
            <person name="Jaffe D.B."/>
            <person name="Jagadeeshan S."/>
            <person name="Jeck W.R."/>
            <person name="Johnson J."/>
            <person name="Jones C.D."/>
            <person name="Jordan W.C."/>
            <person name="Karpen G.H."/>
            <person name="Kataoka E."/>
            <person name="Keightley P.D."/>
            <person name="Kheradpour P."/>
            <person name="Kirkness E.F."/>
            <person name="Koerich L.B."/>
            <person name="Kristiansen K."/>
            <person name="Kudrna D."/>
            <person name="Kulathinal R.J."/>
            <person name="Kumar S."/>
            <person name="Kwok R."/>
            <person name="Lander E."/>
            <person name="Langley C.H."/>
            <person name="Lapoint R."/>
            <person name="Lazzaro B.P."/>
            <person name="Lee S.J."/>
            <person name="Levesque L."/>
            <person name="Li R."/>
            <person name="Lin C.F."/>
            <person name="Lin M.F."/>
            <person name="Lindblad-Toh K."/>
            <person name="Llopart A."/>
            <person name="Long M."/>
            <person name="Low L."/>
            <person name="Lozovsky E."/>
            <person name="Lu J."/>
            <person name="Luo M."/>
            <person name="Machado C.A."/>
            <person name="Makalowski W."/>
            <person name="Marzo M."/>
            <person name="Matsuda M."/>
            <person name="Matzkin L."/>
            <person name="McAllister B."/>
            <person name="McBride C.S."/>
            <person name="McKernan B."/>
            <person name="McKernan K."/>
            <person name="Mendez-Lago M."/>
            <person name="Minx P."/>
            <person name="Mollenhauer M.U."/>
            <person name="Montooth K."/>
            <person name="Mount S.M."/>
            <person name="Mu X."/>
            <person name="Myers E."/>
            <person name="Negre B."/>
            <person name="Newfeld S."/>
            <person name="Nielsen R."/>
            <person name="Noor M.A."/>
            <person name="O'Grady P."/>
            <person name="Pachter L."/>
            <person name="Papaceit M."/>
            <person name="Parisi M.J."/>
            <person name="Parisi M."/>
            <person name="Parts L."/>
            <person name="Pedersen J.S."/>
            <person name="Pesole G."/>
            <person name="Phillippy A.M."/>
            <person name="Ponting C.P."/>
            <person name="Pop M."/>
            <person name="Porcelli D."/>
            <person name="Powell J.R."/>
            <person name="Prohaska S."/>
            <person name="Pruitt K."/>
            <person name="Puig M."/>
            <person name="Quesneville H."/>
            <person name="Ram K.R."/>
            <person name="Rand D."/>
            <person name="Rasmussen M.D."/>
            <person name="Reed L.K."/>
            <person name="Reenan R."/>
            <person name="Reily A."/>
            <person name="Remington K.A."/>
            <person name="Rieger T.T."/>
            <person name="Ritchie M.G."/>
            <person name="Robin C."/>
            <person name="Rogers Y.H."/>
            <person name="Rohde C."/>
            <person name="Rozas J."/>
            <person name="Rubenfield M.J."/>
            <person name="Ruiz A."/>
            <person name="Russo S."/>
            <person name="Salzberg S.L."/>
            <person name="Sanchez-Gracia A."/>
            <person name="Saranga D.J."/>
            <person name="Sato H."/>
            <person name="Schaeffer S.W."/>
            <person name="Schatz M.C."/>
            <person name="Schlenke T."/>
            <person name="Schwartz R."/>
            <person name="Segarra C."/>
            <person name="Singh R.S."/>
            <person name="Sirot L."/>
            <person name="Sirota M."/>
            <person name="Sisneros N.B."/>
            <person name="Smith C.D."/>
            <person name="Smith T.F."/>
            <person name="Spieth J."/>
            <person name="Stage D.E."/>
            <person name="Stark A."/>
            <person name="Stephan W."/>
            <person name="Strausberg R.L."/>
            <person name="Strempel S."/>
            <person name="Sturgill D."/>
            <person name="Sutton G."/>
            <person name="Sutton G.G."/>
            <person name="Tao W."/>
            <person name="Teichmann S."/>
            <person name="Tobari Y.N."/>
            <person name="Tomimura Y."/>
            <person name="Tsolas J.M."/>
            <person name="Valente V.L."/>
            <person name="Venter E."/>
            <person name="Venter J.C."/>
            <person name="Vicario S."/>
            <person name="Vieira F.G."/>
            <person name="Vilella A.J."/>
            <person name="Villasante A."/>
            <person name="Walenz B."/>
            <person name="Wang J."/>
            <person name="Wasserman M."/>
            <person name="Watts T."/>
            <person name="Wilson D."/>
            <person name="Wilson R.K."/>
            <person name="Wing R.A."/>
            <person name="Wolfner M.F."/>
            <person name="Wong A."/>
            <person name="Wong G.K."/>
            <person name="Wu C.I."/>
            <person name="Wu G."/>
            <person name="Yamamoto D."/>
            <person name="Yang H.P."/>
            <person name="Yang S.P."/>
            <person name="Yorke J.A."/>
            <person name="Yoshida K."/>
            <person name="Zdobnov E."/>
            <person name="Zhang P."/>
            <person name="Zhang Y."/>
            <person name="Zimin A.V."/>
            <person name="Baldwin J."/>
            <person name="Abdouelleil A."/>
            <person name="Abdulkadir J."/>
            <person name="Abebe A."/>
            <person name="Abera B."/>
            <person name="Abreu J."/>
            <person name="Acer S.C."/>
            <person name="Aftuck L."/>
            <person name="Alexander A."/>
            <person name="An P."/>
            <person name="Anderson E."/>
            <person name="Anderson S."/>
            <person name="Arachi H."/>
            <person name="Azer M."/>
            <person name="Bachantsang P."/>
            <person name="Barry A."/>
            <person name="Bayul T."/>
            <person name="Berlin A."/>
            <person name="Bessette D."/>
            <person name="Bloom T."/>
            <person name="Blye J."/>
            <person name="Boguslavskiy L."/>
            <person name="Bonnet C."/>
            <person name="Boukhgalter B."/>
            <person name="Bourzgui I."/>
            <person name="Brown A."/>
            <person name="Cahill P."/>
            <person name="Channer S."/>
            <person name="Cheshatsang Y."/>
            <person name="Chuda L."/>
            <person name="Citroen M."/>
            <person name="Collymore A."/>
            <person name="Cooke P."/>
            <person name="Costello M."/>
            <person name="D'Aco K."/>
            <person name="Daza R."/>
            <person name="De Haan G."/>
            <person name="DeGray S."/>
            <person name="DeMaso C."/>
            <person name="Dhargay N."/>
            <person name="Dooley K."/>
            <person name="Dooley E."/>
            <person name="Doricent M."/>
            <person name="Dorje P."/>
            <person name="Dorjee K."/>
            <person name="Dupes A."/>
            <person name="Elong R."/>
            <person name="Falk J."/>
            <person name="Farina A."/>
            <person name="Faro S."/>
            <person name="Ferguson D."/>
            <person name="Fisher S."/>
            <person name="Foley C.D."/>
            <person name="Franke A."/>
            <person name="Friedrich D."/>
            <person name="Gadbois L."/>
            <person name="Gearin G."/>
            <person name="Gearin C.R."/>
            <person name="Giannoukos G."/>
            <person name="Goode T."/>
            <person name="Graham J."/>
            <person name="Grandbois E."/>
            <person name="Grewal S."/>
            <person name="Gyaltsen K."/>
            <person name="Hafez N."/>
            <person name="Hagos B."/>
            <person name="Hall J."/>
            <person name="Henson C."/>
            <person name="Hollinger A."/>
            <person name="Honan T."/>
            <person name="Huard M.D."/>
            <person name="Hughes L."/>
            <person name="Hurhula B."/>
            <person name="Husby M.E."/>
            <person name="Kamat A."/>
            <person name="Kanga B."/>
            <person name="Kashin S."/>
            <person name="Khazanovich D."/>
            <person name="Kisner P."/>
            <person name="Lance K."/>
            <person name="Lara M."/>
            <person name="Lee W."/>
            <person name="Lennon N."/>
            <person name="Letendre F."/>
            <person name="LeVine R."/>
            <person name="Lipovsky A."/>
            <person name="Liu X."/>
            <person name="Liu J."/>
            <person name="Liu S."/>
            <person name="Lokyitsang T."/>
            <person name="Lokyitsang Y."/>
            <person name="Lubonja R."/>
            <person name="Lui A."/>
            <person name="MacDonald P."/>
            <person name="Magnisalis V."/>
            <person name="Maru K."/>
            <person name="Matthews C."/>
            <person name="McCusker W."/>
            <person name="McDonough S."/>
            <person name="Mehta T."/>
            <person name="Meldrim J."/>
            <person name="Meneus L."/>
            <person name="Mihai O."/>
            <person name="Mihalev A."/>
            <person name="Mihova T."/>
            <person name="Mittelman R."/>
            <person name="Mlenga V."/>
            <person name="Montmayeur A."/>
            <person name="Mulrain L."/>
            <person name="Navidi A."/>
            <person name="Naylor J."/>
            <person name="Negash T."/>
            <person name="Nguyen T."/>
            <person name="Nguyen N."/>
            <person name="Nicol R."/>
            <person name="Norbu C."/>
            <person name="Norbu N."/>
            <person name="Novod N."/>
            <person name="O'Neill B."/>
            <person name="Osman S."/>
            <person name="Markiewicz E."/>
            <person name="Oyono O.L."/>
            <person name="Patti C."/>
            <person name="Phunkhang P."/>
            <person name="Pierre F."/>
            <person name="Priest M."/>
            <person name="Raghuraman S."/>
            <person name="Rege F."/>
            <person name="Reyes R."/>
            <person name="Rise C."/>
            <person name="Rogov P."/>
            <person name="Ross K."/>
            <person name="Ryan E."/>
            <person name="Settipalli S."/>
            <person name="Shea T."/>
            <person name="Sherpa N."/>
            <person name="Shi L."/>
            <person name="Shih D."/>
            <person name="Sparrow T."/>
            <person name="Spaulding J."/>
            <person name="Stalker J."/>
            <person name="Stange-Thomann N."/>
            <person name="Stavropoulos S."/>
            <person name="Stone C."/>
            <person name="Strader C."/>
            <person name="Tesfaye S."/>
            <person name="Thomson T."/>
            <person name="Thoulutsang Y."/>
            <person name="Thoulutsang D."/>
            <person name="Topham K."/>
            <person name="Topping I."/>
            <person name="Tsamla T."/>
            <person name="Vassiliev H."/>
            <person name="Vo A."/>
            <person name="Wangchuk T."/>
            <person name="Wangdi T."/>
            <person name="Weiand M."/>
            <person name="Wilkinson J."/>
            <person name="Wilson A."/>
            <person name="Yadav S."/>
            <person name="Young G."/>
            <person name="Yu Q."/>
            <person name="Zembek L."/>
            <person name="Zhong D."/>
            <person name="Zimmer A."/>
            <person name="Zwirko Z."/>
            <person name="Jaffe D.B."/>
            <person name="Alvarez P."/>
            <person name="Brockman W."/>
            <person name="Butler J."/>
            <person name="Chin C."/>
            <person name="Gnerre S."/>
            <person name="Grabherr M."/>
            <person name="Kleber M."/>
            <person name="Mauceli E."/>
            <person name="MacCallum I."/>
        </authorList>
    </citation>
    <scope>NUCLEOTIDE SEQUENCE [LARGE SCALE GENOMIC DNA]</scope>
    <source>
        <strain evidence="1 2">TSC#14021-0224.01</strain>
    </source>
</reference>
<evidence type="ECO:0000313" key="1">
    <source>
        <dbReference type="EMBL" id="KQS70062.1"/>
    </source>
</evidence>